<sequence length="365" mass="39239">MAYFCSVSNNNISEEKIISNDSSGEDKTVILAIESSCDETSASVCVDGKILSNIIASQAVHEQYGGVVPELASRAHIQNIVPVVDAALKTASATHHSSLTTHEIDAIAFTQAPGLIGSLLVGAQFAKSLSLALNKPLIAVHHMQAHVLANLIAELRPSFPFLCLTVSGGHTQIVLAHSPLQLEIIGETIDDAAGEAFDKSAKMLGLPYPGGPLIDKYAKQGNAKAFKFAEPQIPGLNFSFSGLKTSVLYSLQKEVKNNPAFIEENLYDLCASIQYTIIHILMKKLKKATEQTGIKQVCIAGGVSANSGLRNALKEYGVKYNWQTFIPAFEYCTDNAAMIAITAYYKYLAGDFAELSISPTARAEW</sequence>
<reference evidence="10 11" key="1">
    <citation type="submission" date="2016-10" db="EMBL/GenBank/DDBJ databases">
        <authorList>
            <person name="de Groot N.N."/>
        </authorList>
    </citation>
    <scope>NUCLEOTIDE SEQUENCE [LARGE SCALE GENOMIC DNA]</scope>
    <source>
        <strain evidence="10 11">DSM 28286</strain>
    </source>
</reference>
<evidence type="ECO:0000313" key="11">
    <source>
        <dbReference type="Proteomes" id="UP000199031"/>
    </source>
</evidence>
<comment type="subcellular location">
    <subcellularLocation>
        <location evidence="8">Cytoplasm</location>
    </subcellularLocation>
</comment>
<proteinExistence type="inferred from homology"/>
<name>A0A1I5XTK0_9BACT</name>
<feature type="binding site" evidence="8">
    <location>
        <position position="198"/>
    </location>
    <ligand>
        <name>substrate</name>
    </ligand>
</feature>
<dbReference type="Gene3D" id="3.30.420.40">
    <property type="match status" value="2"/>
</dbReference>
<comment type="similarity">
    <text evidence="8">Belongs to the KAE1 / TsaD family.</text>
</comment>
<dbReference type="InterPro" id="IPR000905">
    <property type="entry name" value="Gcp-like_dom"/>
</dbReference>
<dbReference type="STRING" id="1465490.SAMN05444277_109163"/>
<comment type="function">
    <text evidence="8">Required for the formation of a threonylcarbamoyl group on adenosine at position 37 (t(6)A37) in tRNAs that read codons beginning with adenine. Is involved in the transfer of the threonylcarbamoyl moiety of threonylcarbamoyl-AMP (TC-AMP) to the N6 group of A37, together with TsaE and TsaB. TsaD likely plays a direct catalytic role in this reaction.</text>
</comment>
<protein>
    <recommendedName>
        <fullName evidence="8">tRNA N6-adenosine threonylcarbamoyltransferase</fullName>
        <ecNumber evidence="8">2.3.1.234</ecNumber>
    </recommendedName>
    <alternativeName>
        <fullName evidence="8">N6-L-threonylcarbamoyladenine synthase</fullName>
        <shortName evidence="8">t(6)A synthase</shortName>
    </alternativeName>
    <alternativeName>
        <fullName evidence="8">t(6)A37 threonylcarbamoyladenosine biosynthesis protein TsaD</fullName>
    </alternativeName>
    <alternativeName>
        <fullName evidence="8">tRNA threonylcarbamoyladenosine biosynthesis protein TsaD</fullName>
    </alternativeName>
</protein>
<dbReference type="InterPro" id="IPR017860">
    <property type="entry name" value="Peptidase_M22_CS"/>
</dbReference>
<feature type="binding site" evidence="8">
    <location>
        <begin position="165"/>
        <end position="169"/>
    </location>
    <ligand>
        <name>substrate</name>
    </ligand>
</feature>
<evidence type="ECO:0000256" key="2">
    <source>
        <dbReference type="ARBA" id="ARBA00022679"/>
    </source>
</evidence>
<keyword evidence="1 8" id="KW-0963">Cytoplasm</keyword>
<gene>
    <name evidence="8" type="primary">tsaD</name>
    <name evidence="10" type="ORF">SAMN05444277_109163</name>
</gene>
<dbReference type="Pfam" id="PF00814">
    <property type="entry name" value="TsaD"/>
    <property type="match status" value="1"/>
</dbReference>
<dbReference type="FunFam" id="3.30.420.40:FF:000040">
    <property type="entry name" value="tRNA N6-adenosine threonylcarbamoyltransferase"/>
    <property type="match status" value="1"/>
</dbReference>
<comment type="cofactor">
    <cofactor evidence="8">
        <name>Fe(2+)</name>
        <dbReference type="ChEBI" id="CHEBI:29033"/>
    </cofactor>
    <text evidence="8">Binds 1 Fe(2+) ion per subunit.</text>
</comment>
<dbReference type="SUPFAM" id="SSF53067">
    <property type="entry name" value="Actin-like ATPase domain"/>
    <property type="match status" value="2"/>
</dbReference>
<feature type="binding site" evidence="8">
    <location>
        <position position="306"/>
    </location>
    <ligand>
        <name>substrate</name>
    </ligand>
</feature>
<organism evidence="10 11">
    <name type="scientific">Parafilimonas terrae</name>
    <dbReference type="NCBI Taxonomy" id="1465490"/>
    <lineage>
        <taxon>Bacteria</taxon>
        <taxon>Pseudomonadati</taxon>
        <taxon>Bacteroidota</taxon>
        <taxon>Chitinophagia</taxon>
        <taxon>Chitinophagales</taxon>
        <taxon>Chitinophagaceae</taxon>
        <taxon>Parafilimonas</taxon>
    </lineage>
</organism>
<dbReference type="NCBIfam" id="TIGR03723">
    <property type="entry name" value="T6A_TsaD_YgjD"/>
    <property type="match status" value="1"/>
</dbReference>
<evidence type="ECO:0000256" key="4">
    <source>
        <dbReference type="ARBA" id="ARBA00022723"/>
    </source>
</evidence>
<dbReference type="InterPro" id="IPR022450">
    <property type="entry name" value="TsaD"/>
</dbReference>
<evidence type="ECO:0000256" key="3">
    <source>
        <dbReference type="ARBA" id="ARBA00022694"/>
    </source>
</evidence>
<dbReference type="Proteomes" id="UP000199031">
    <property type="component" value="Unassembled WGS sequence"/>
</dbReference>
<evidence type="ECO:0000256" key="8">
    <source>
        <dbReference type="HAMAP-Rule" id="MF_01445"/>
    </source>
</evidence>
<evidence type="ECO:0000256" key="1">
    <source>
        <dbReference type="ARBA" id="ARBA00022490"/>
    </source>
</evidence>
<dbReference type="EC" id="2.3.1.234" evidence="8"/>
<accession>A0A1I5XTK0</accession>
<feature type="domain" description="Gcp-like" evidence="9">
    <location>
        <begin position="49"/>
        <end position="340"/>
    </location>
</feature>
<dbReference type="GO" id="GO:0005506">
    <property type="term" value="F:iron ion binding"/>
    <property type="evidence" value="ECO:0007669"/>
    <property type="project" value="UniProtKB-UniRule"/>
</dbReference>
<dbReference type="NCBIfam" id="TIGR00329">
    <property type="entry name" value="gcp_kae1"/>
    <property type="match status" value="1"/>
</dbReference>
<feature type="binding site" evidence="8">
    <location>
        <position position="215"/>
    </location>
    <ligand>
        <name>substrate</name>
    </ligand>
</feature>
<dbReference type="PRINTS" id="PR00789">
    <property type="entry name" value="OSIALOPTASE"/>
</dbReference>
<dbReference type="PANTHER" id="PTHR11735">
    <property type="entry name" value="TRNA N6-ADENOSINE THREONYLCARBAMOYLTRANSFERASE"/>
    <property type="match status" value="1"/>
</dbReference>
<dbReference type="EMBL" id="FOXQ01000009">
    <property type="protein sequence ID" value="SFQ35166.1"/>
    <property type="molecule type" value="Genomic_DNA"/>
</dbReference>
<feature type="binding site" evidence="8">
    <location>
        <position position="211"/>
    </location>
    <ligand>
        <name>substrate</name>
    </ligand>
</feature>
<dbReference type="GO" id="GO:0002949">
    <property type="term" value="P:tRNA threonylcarbamoyladenosine modification"/>
    <property type="evidence" value="ECO:0007669"/>
    <property type="project" value="UniProtKB-UniRule"/>
</dbReference>
<dbReference type="GO" id="GO:0005737">
    <property type="term" value="C:cytoplasm"/>
    <property type="evidence" value="ECO:0007669"/>
    <property type="project" value="UniProtKB-SubCell"/>
</dbReference>
<evidence type="ECO:0000256" key="6">
    <source>
        <dbReference type="ARBA" id="ARBA00023315"/>
    </source>
</evidence>
<evidence type="ECO:0000313" key="10">
    <source>
        <dbReference type="EMBL" id="SFQ35166.1"/>
    </source>
</evidence>
<keyword evidence="5 8" id="KW-0408">Iron</keyword>
<evidence type="ECO:0000256" key="7">
    <source>
        <dbReference type="ARBA" id="ARBA00048117"/>
    </source>
</evidence>
<keyword evidence="3 8" id="KW-0819">tRNA processing</keyword>
<comment type="catalytic activity">
    <reaction evidence="7 8">
        <text>L-threonylcarbamoyladenylate + adenosine(37) in tRNA = N(6)-L-threonylcarbamoyladenosine(37) in tRNA + AMP + H(+)</text>
        <dbReference type="Rhea" id="RHEA:37059"/>
        <dbReference type="Rhea" id="RHEA-COMP:10162"/>
        <dbReference type="Rhea" id="RHEA-COMP:10163"/>
        <dbReference type="ChEBI" id="CHEBI:15378"/>
        <dbReference type="ChEBI" id="CHEBI:73682"/>
        <dbReference type="ChEBI" id="CHEBI:74411"/>
        <dbReference type="ChEBI" id="CHEBI:74418"/>
        <dbReference type="ChEBI" id="CHEBI:456215"/>
        <dbReference type="EC" id="2.3.1.234"/>
    </reaction>
</comment>
<dbReference type="PROSITE" id="PS01016">
    <property type="entry name" value="GLYCOPROTEASE"/>
    <property type="match status" value="1"/>
</dbReference>
<dbReference type="HAMAP" id="MF_01445">
    <property type="entry name" value="TsaD"/>
    <property type="match status" value="1"/>
</dbReference>
<feature type="binding site" evidence="8">
    <location>
        <position position="334"/>
    </location>
    <ligand>
        <name>Fe cation</name>
        <dbReference type="ChEBI" id="CHEBI:24875"/>
    </ligand>
</feature>
<dbReference type="CDD" id="cd24133">
    <property type="entry name" value="ASKHA_NBD_TsaD_bac"/>
    <property type="match status" value="1"/>
</dbReference>
<evidence type="ECO:0000259" key="9">
    <source>
        <dbReference type="Pfam" id="PF00814"/>
    </source>
</evidence>
<dbReference type="AlphaFoldDB" id="A0A1I5XTK0"/>
<dbReference type="InterPro" id="IPR017861">
    <property type="entry name" value="KAE1/TsaD"/>
</dbReference>
<keyword evidence="6 8" id="KW-0012">Acyltransferase</keyword>
<keyword evidence="2 8" id="KW-0808">Transferase</keyword>
<keyword evidence="11" id="KW-1185">Reference proteome</keyword>
<dbReference type="PANTHER" id="PTHR11735:SF6">
    <property type="entry name" value="TRNA N6-ADENOSINE THREONYLCARBAMOYLTRANSFERASE, MITOCHONDRIAL"/>
    <property type="match status" value="1"/>
</dbReference>
<dbReference type="GO" id="GO:0061711">
    <property type="term" value="F:tRNA N(6)-L-threonylcarbamoyladenine synthase activity"/>
    <property type="evidence" value="ECO:0007669"/>
    <property type="project" value="UniProtKB-EC"/>
</dbReference>
<dbReference type="InterPro" id="IPR043129">
    <property type="entry name" value="ATPase_NBD"/>
</dbReference>
<feature type="binding site" evidence="8">
    <location>
        <position position="142"/>
    </location>
    <ligand>
        <name>Fe cation</name>
        <dbReference type="ChEBI" id="CHEBI:24875"/>
    </ligand>
</feature>
<feature type="binding site" evidence="8">
    <location>
        <position position="146"/>
    </location>
    <ligand>
        <name>Fe cation</name>
        <dbReference type="ChEBI" id="CHEBI:24875"/>
    </ligand>
</feature>
<keyword evidence="4 8" id="KW-0479">Metal-binding</keyword>
<evidence type="ECO:0000256" key="5">
    <source>
        <dbReference type="ARBA" id="ARBA00023004"/>
    </source>
</evidence>